<reference evidence="5" key="1">
    <citation type="submission" date="2024-03" db="EMBL/GenBank/DDBJ databases">
        <title>Human intestinal bacterial collection.</title>
        <authorList>
            <person name="Pauvert C."/>
            <person name="Hitch T.C.A."/>
            <person name="Clavel T."/>
        </authorList>
    </citation>
    <scope>NUCLEOTIDE SEQUENCE [LARGE SCALE GENOMIC DNA]</scope>
    <source>
        <strain evidence="5">CLA-AA-H89B</strain>
    </source>
</reference>
<evidence type="ECO:0000313" key="5">
    <source>
        <dbReference type="EMBL" id="MEQ2555485.1"/>
    </source>
</evidence>
<dbReference type="InterPro" id="IPR051531">
    <property type="entry name" value="N-acetyltransferase"/>
</dbReference>
<dbReference type="Gene3D" id="3.40.630.30">
    <property type="match status" value="1"/>
</dbReference>
<evidence type="ECO:0000259" key="4">
    <source>
        <dbReference type="PROSITE" id="PS51186"/>
    </source>
</evidence>
<dbReference type="InterPro" id="IPR000182">
    <property type="entry name" value="GNAT_dom"/>
</dbReference>
<comment type="caution">
    <text evidence="5">The sequence shown here is derived from an EMBL/GenBank/DDBJ whole genome shotgun (WGS) entry which is preliminary data.</text>
</comment>
<dbReference type="PANTHER" id="PTHR43792:SF8">
    <property type="entry name" value="[RIBOSOMAL PROTEIN US5]-ALANINE N-ACETYLTRANSFERASE"/>
    <property type="match status" value="1"/>
</dbReference>
<gene>
    <name evidence="5" type="ORF">WMO37_10800</name>
</gene>
<dbReference type="SUPFAM" id="SSF55729">
    <property type="entry name" value="Acyl-CoA N-acyltransferases (Nat)"/>
    <property type="match status" value="1"/>
</dbReference>
<keyword evidence="2" id="KW-0012">Acyltransferase</keyword>
<organism evidence="5 6">
    <name type="scientific">Lachnospira intestinalis</name>
    <dbReference type="NCBI Taxonomy" id="3133158"/>
    <lineage>
        <taxon>Bacteria</taxon>
        <taxon>Bacillati</taxon>
        <taxon>Bacillota</taxon>
        <taxon>Clostridia</taxon>
        <taxon>Lachnospirales</taxon>
        <taxon>Lachnospiraceae</taxon>
        <taxon>Lachnospira</taxon>
    </lineage>
</organism>
<dbReference type="Proteomes" id="UP001546774">
    <property type="component" value="Unassembled WGS sequence"/>
</dbReference>
<sequence>MKFEYKNNHLILRVLTAEYADAVLSFYRRNREQFDIYETDKPDHFYTKAFIQSLLTAEYNAFVAGKHIRFFLFDTNFPDKIIGTVSFSDIKKGAFCSCTTGYKIDKEFQHLGYGRRMLTMALKILVTEVHMHRVEAYIAPQNTASISLATKLGFIPEGTAYSYVYLRGKWEDHLRFVYIS</sequence>
<dbReference type="GO" id="GO:0016740">
    <property type="term" value="F:transferase activity"/>
    <property type="evidence" value="ECO:0007669"/>
    <property type="project" value="UniProtKB-KW"/>
</dbReference>
<evidence type="ECO:0000256" key="3">
    <source>
        <dbReference type="ARBA" id="ARBA00038502"/>
    </source>
</evidence>
<dbReference type="Pfam" id="PF13302">
    <property type="entry name" value="Acetyltransf_3"/>
    <property type="match status" value="1"/>
</dbReference>
<keyword evidence="1 5" id="KW-0808">Transferase</keyword>
<dbReference type="EMBL" id="JBBMFS010000009">
    <property type="protein sequence ID" value="MEQ2555485.1"/>
    <property type="molecule type" value="Genomic_DNA"/>
</dbReference>
<evidence type="ECO:0000313" key="6">
    <source>
        <dbReference type="Proteomes" id="UP001546774"/>
    </source>
</evidence>
<evidence type="ECO:0000256" key="2">
    <source>
        <dbReference type="ARBA" id="ARBA00023315"/>
    </source>
</evidence>
<keyword evidence="6" id="KW-1185">Reference proteome</keyword>
<protein>
    <submittedName>
        <fullName evidence="5">GNAT family protein</fullName>
        <ecNumber evidence="5">2.-.-.-</ecNumber>
    </submittedName>
</protein>
<dbReference type="PROSITE" id="PS51186">
    <property type="entry name" value="GNAT"/>
    <property type="match status" value="1"/>
</dbReference>
<proteinExistence type="inferred from homology"/>
<dbReference type="InterPro" id="IPR016181">
    <property type="entry name" value="Acyl_CoA_acyltransferase"/>
</dbReference>
<accession>A0ABV1H714</accession>
<dbReference type="PANTHER" id="PTHR43792">
    <property type="entry name" value="GNAT FAMILY, PUTATIVE (AFU_ORTHOLOGUE AFUA_3G00765)-RELATED-RELATED"/>
    <property type="match status" value="1"/>
</dbReference>
<dbReference type="EC" id="2.-.-.-" evidence="5"/>
<evidence type="ECO:0000256" key="1">
    <source>
        <dbReference type="ARBA" id="ARBA00022679"/>
    </source>
</evidence>
<comment type="similarity">
    <text evidence="3">Belongs to the acetyltransferase family. RimJ subfamily.</text>
</comment>
<name>A0ABV1H714_9FIRM</name>
<feature type="domain" description="N-acetyltransferase" evidence="4">
    <location>
        <begin position="10"/>
        <end position="172"/>
    </location>
</feature>